<dbReference type="AlphaFoldDB" id="A0AA36A2A1"/>
<accession>A0AA36A2A1</accession>
<evidence type="ECO:0000256" key="1">
    <source>
        <dbReference type="SAM" id="MobiDB-lite"/>
    </source>
</evidence>
<evidence type="ECO:0000313" key="3">
    <source>
        <dbReference type="Proteomes" id="UP001177003"/>
    </source>
</evidence>
<evidence type="ECO:0000313" key="2">
    <source>
        <dbReference type="EMBL" id="CAI9303240.1"/>
    </source>
</evidence>
<proteinExistence type="predicted"/>
<organism evidence="2 3">
    <name type="scientific">Lactuca saligna</name>
    <name type="common">Willowleaf lettuce</name>
    <dbReference type="NCBI Taxonomy" id="75948"/>
    <lineage>
        <taxon>Eukaryota</taxon>
        <taxon>Viridiplantae</taxon>
        <taxon>Streptophyta</taxon>
        <taxon>Embryophyta</taxon>
        <taxon>Tracheophyta</taxon>
        <taxon>Spermatophyta</taxon>
        <taxon>Magnoliopsida</taxon>
        <taxon>eudicotyledons</taxon>
        <taxon>Gunneridae</taxon>
        <taxon>Pentapetalae</taxon>
        <taxon>asterids</taxon>
        <taxon>campanulids</taxon>
        <taxon>Asterales</taxon>
        <taxon>Asteraceae</taxon>
        <taxon>Cichorioideae</taxon>
        <taxon>Cichorieae</taxon>
        <taxon>Lactucinae</taxon>
        <taxon>Lactuca</taxon>
    </lineage>
</organism>
<name>A0AA36A2A1_LACSI</name>
<feature type="region of interest" description="Disordered" evidence="1">
    <location>
        <begin position="1"/>
        <end position="20"/>
    </location>
</feature>
<dbReference type="EMBL" id="OX465085">
    <property type="protein sequence ID" value="CAI9303240.1"/>
    <property type="molecule type" value="Genomic_DNA"/>
</dbReference>
<gene>
    <name evidence="2" type="ORF">LSALG_LOCUS41688</name>
</gene>
<reference evidence="2" key="1">
    <citation type="submission" date="2023-04" db="EMBL/GenBank/DDBJ databases">
        <authorList>
            <person name="Vijverberg K."/>
            <person name="Xiong W."/>
            <person name="Schranz E."/>
        </authorList>
    </citation>
    <scope>NUCLEOTIDE SEQUENCE</scope>
</reference>
<keyword evidence="3" id="KW-1185">Reference proteome</keyword>
<sequence>MDDELVPESPIHVDQMGHSSPVMDSALKSNLEVTRNPDGSVETSKVDTPINAGITMNISHIDENVLMGEGISYTAAQDNQSLVVSSTFETPLVETIVSLPPFILPTLTKSPPSTHSPTFDNIMQQSIASLFPSQSTEGPKIVNDDQADDVIGIDVDVMLKSYEHHLQESLDRIDKNNELRVKVEYENFNGAIRALKDAAKEQHVLYVQDFKAIHRM</sequence>
<protein>
    <submittedName>
        <fullName evidence="2">Uncharacterized protein</fullName>
    </submittedName>
</protein>
<dbReference type="Proteomes" id="UP001177003">
    <property type="component" value="Chromosome 9"/>
</dbReference>